<dbReference type="AlphaFoldDB" id="A0A645CQB0"/>
<protein>
    <submittedName>
        <fullName evidence="1">Uncharacterized protein</fullName>
    </submittedName>
</protein>
<sequence>MREIVIVDKTYQFDLPREFVINKLNFIQMELIKKQFYNNPHIRFDEEKNIFYFGNKEHLFNRHLTDSLNILDTLAMLIDVDKVSNLDTINMRNSFMEMQIIGDDASSEIKLTRLYKPVKKFNNKDYTSKAIKEFEKRVVNKIR</sequence>
<reference evidence="1" key="1">
    <citation type="submission" date="2019-08" db="EMBL/GenBank/DDBJ databases">
        <authorList>
            <person name="Kucharzyk K."/>
            <person name="Murdoch R.W."/>
            <person name="Higgins S."/>
            <person name="Loffler F."/>
        </authorList>
    </citation>
    <scope>NUCLEOTIDE SEQUENCE</scope>
</reference>
<gene>
    <name evidence="1" type="ORF">SDC9_126119</name>
</gene>
<dbReference type="EMBL" id="VSSQ01029105">
    <property type="protein sequence ID" value="MPM79088.1"/>
    <property type="molecule type" value="Genomic_DNA"/>
</dbReference>
<comment type="caution">
    <text evidence="1">The sequence shown here is derived from an EMBL/GenBank/DDBJ whole genome shotgun (WGS) entry which is preliminary data.</text>
</comment>
<organism evidence="1">
    <name type="scientific">bioreactor metagenome</name>
    <dbReference type="NCBI Taxonomy" id="1076179"/>
    <lineage>
        <taxon>unclassified sequences</taxon>
        <taxon>metagenomes</taxon>
        <taxon>ecological metagenomes</taxon>
    </lineage>
</organism>
<evidence type="ECO:0000313" key="1">
    <source>
        <dbReference type="EMBL" id="MPM79088.1"/>
    </source>
</evidence>
<name>A0A645CQB0_9ZZZZ</name>
<accession>A0A645CQB0</accession>
<proteinExistence type="predicted"/>